<proteinExistence type="predicted"/>
<organism evidence="5 6">
    <name type="scientific">Streptomyces galilaeus</name>
    <dbReference type="NCBI Taxonomy" id="33899"/>
    <lineage>
        <taxon>Bacteria</taxon>
        <taxon>Bacillati</taxon>
        <taxon>Actinomycetota</taxon>
        <taxon>Actinomycetes</taxon>
        <taxon>Kitasatosporales</taxon>
        <taxon>Streptomycetaceae</taxon>
        <taxon>Streptomyces</taxon>
    </lineage>
</organism>
<feature type="non-terminal residue" evidence="5">
    <location>
        <position position="77"/>
    </location>
</feature>
<comment type="catalytic activity">
    <reaction evidence="1">
        <text>ATP + protein L-histidine = ADP + protein N-phospho-L-histidine.</text>
        <dbReference type="EC" id="2.7.13.3"/>
    </reaction>
</comment>
<feature type="non-terminal residue" evidence="5">
    <location>
        <position position="1"/>
    </location>
</feature>
<comment type="caution">
    <text evidence="5">The sequence shown here is derived from an EMBL/GenBank/DDBJ whole genome shotgun (WGS) entry which is preliminary data.</text>
</comment>
<evidence type="ECO:0000313" key="6">
    <source>
        <dbReference type="Proteomes" id="UP001631993"/>
    </source>
</evidence>
<accession>A0ABW9J038</accession>
<sequence length="77" mass="8716">SYFEKEIIPIKITPTGEKEEKLIGNVILLQNITPYKELDFAKTNFIATVSHELKTPISSIQMSLQLLENKRVGVINS</sequence>
<protein>
    <recommendedName>
        <fullName evidence="3">histidine kinase</fullName>
        <ecNumber evidence="3">2.7.13.3</ecNumber>
    </recommendedName>
</protein>
<feature type="domain" description="Signal transduction histidine kinase dimerisation/phosphoacceptor" evidence="4">
    <location>
        <begin position="41"/>
        <end position="69"/>
    </location>
</feature>
<evidence type="ECO:0000256" key="1">
    <source>
        <dbReference type="ARBA" id="ARBA00000085"/>
    </source>
</evidence>
<dbReference type="RefSeq" id="WP_409098290.1">
    <property type="nucleotide sequence ID" value="NZ_JBJVNE010000792.1"/>
</dbReference>
<comment type="subcellular location">
    <subcellularLocation>
        <location evidence="2">Cell membrane</location>
    </subcellularLocation>
</comment>
<dbReference type="GO" id="GO:0016301">
    <property type="term" value="F:kinase activity"/>
    <property type="evidence" value="ECO:0007669"/>
    <property type="project" value="UniProtKB-KW"/>
</dbReference>
<dbReference type="SUPFAM" id="SSF47384">
    <property type="entry name" value="Homodimeric domain of signal transducing histidine kinase"/>
    <property type="match status" value="1"/>
</dbReference>
<dbReference type="InterPro" id="IPR003661">
    <property type="entry name" value="HisK_dim/P_dom"/>
</dbReference>
<name>A0ABW9J038_STRGJ</name>
<keyword evidence="5" id="KW-0418">Kinase</keyword>
<dbReference type="InterPro" id="IPR036097">
    <property type="entry name" value="HisK_dim/P_sf"/>
</dbReference>
<dbReference type="Gene3D" id="1.10.287.130">
    <property type="match status" value="1"/>
</dbReference>
<reference evidence="5 6" key="1">
    <citation type="submission" date="2024-12" db="EMBL/GenBank/DDBJ databases">
        <title>Forecasting of Potato common scab and diversities of Pathogenic streptomyces spp. in china.</title>
        <authorList>
            <person name="Handique U."/>
            <person name="Wu J."/>
        </authorList>
    </citation>
    <scope>NUCLEOTIDE SEQUENCE [LARGE SCALE GENOMIC DNA]</scope>
    <source>
        <strain evidence="5 6">ZRIMU1585</strain>
    </source>
</reference>
<gene>
    <name evidence="5" type="ORF">ACKI1S_49950</name>
</gene>
<dbReference type="CDD" id="cd00082">
    <property type="entry name" value="HisKA"/>
    <property type="match status" value="1"/>
</dbReference>
<keyword evidence="5" id="KW-0808">Transferase</keyword>
<keyword evidence="6" id="KW-1185">Reference proteome</keyword>
<evidence type="ECO:0000256" key="2">
    <source>
        <dbReference type="ARBA" id="ARBA00004236"/>
    </source>
</evidence>
<dbReference type="Pfam" id="PF00512">
    <property type="entry name" value="HisKA"/>
    <property type="match status" value="1"/>
</dbReference>
<evidence type="ECO:0000313" key="5">
    <source>
        <dbReference type="EMBL" id="MFM9654040.1"/>
    </source>
</evidence>
<dbReference type="EC" id="2.7.13.3" evidence="3"/>
<dbReference type="Proteomes" id="UP001631993">
    <property type="component" value="Unassembled WGS sequence"/>
</dbReference>
<evidence type="ECO:0000259" key="4">
    <source>
        <dbReference type="Pfam" id="PF00512"/>
    </source>
</evidence>
<dbReference type="EMBL" id="JBJVNE010000792">
    <property type="protein sequence ID" value="MFM9654040.1"/>
    <property type="molecule type" value="Genomic_DNA"/>
</dbReference>
<evidence type="ECO:0000256" key="3">
    <source>
        <dbReference type="ARBA" id="ARBA00012438"/>
    </source>
</evidence>